<dbReference type="PANTHER" id="PTHR42070:SF1">
    <property type="entry name" value="FILAMENT ASSOCIATED PROTEIN, PUTATIVE (AFU_ORTHOLOGUE AFUA_8G06630)-RELATED"/>
    <property type="match status" value="1"/>
</dbReference>
<reference evidence="3 4" key="1">
    <citation type="submission" date="2021-02" db="EMBL/GenBank/DDBJ databases">
        <title>Genome assembly of Pseudopithomyces chartarum.</title>
        <authorList>
            <person name="Jauregui R."/>
            <person name="Singh J."/>
            <person name="Voisey C."/>
        </authorList>
    </citation>
    <scope>NUCLEOTIDE SEQUENCE [LARGE SCALE GENOMIC DNA]</scope>
    <source>
        <strain evidence="3 4">AGR01</strain>
    </source>
</reference>
<organism evidence="3 4">
    <name type="scientific">Pseudopithomyces chartarum</name>
    <dbReference type="NCBI Taxonomy" id="1892770"/>
    <lineage>
        <taxon>Eukaryota</taxon>
        <taxon>Fungi</taxon>
        <taxon>Dikarya</taxon>
        <taxon>Ascomycota</taxon>
        <taxon>Pezizomycotina</taxon>
        <taxon>Dothideomycetes</taxon>
        <taxon>Pleosporomycetidae</taxon>
        <taxon>Pleosporales</taxon>
        <taxon>Massarineae</taxon>
        <taxon>Didymosphaeriaceae</taxon>
        <taxon>Pseudopithomyces</taxon>
    </lineage>
</organism>
<accession>A0AAN6LYQ5</accession>
<evidence type="ECO:0000256" key="2">
    <source>
        <dbReference type="SAM" id="MobiDB-lite"/>
    </source>
</evidence>
<keyword evidence="1" id="KW-0175">Coiled coil</keyword>
<gene>
    <name evidence="3" type="ORF">GRF29_96g341949</name>
</gene>
<feature type="compositionally biased region" description="Polar residues" evidence="2">
    <location>
        <begin position="104"/>
        <end position="127"/>
    </location>
</feature>
<feature type="region of interest" description="Disordered" evidence="2">
    <location>
        <begin position="104"/>
        <end position="137"/>
    </location>
</feature>
<feature type="non-terminal residue" evidence="3">
    <location>
        <position position="1"/>
    </location>
</feature>
<feature type="coiled-coil region" evidence="1">
    <location>
        <begin position="18"/>
        <end position="45"/>
    </location>
</feature>
<evidence type="ECO:0000313" key="4">
    <source>
        <dbReference type="Proteomes" id="UP001280581"/>
    </source>
</evidence>
<keyword evidence="4" id="KW-1185">Reference proteome</keyword>
<sequence length="268" mass="29529">SNDTLSSVRIRENQRRSRNRRAELLRSLQNRVQEYEQQGVSATLEMQRAARKVMQDNVRLRALLSLHGVPSEEVEAFLQFPNEPSTLEAGTSSLQGPLIAHQYQTPTDSRNDSFGNVDPSRSTQNRCIDQGPPRAGSHLVQDAAEHRNIHNLDVTQSSDSAIQSGPLPSESRIGCEEMQSHLESNFASPIVGPPECANSLECFCPPPLVINQDVTNPGLEISCEAAATIIVEMRGDQDRESIRASLGCRGRETCTIKNSIVMQILDEG</sequence>
<evidence type="ECO:0000256" key="1">
    <source>
        <dbReference type="SAM" id="Coils"/>
    </source>
</evidence>
<evidence type="ECO:0000313" key="3">
    <source>
        <dbReference type="EMBL" id="KAK3207774.1"/>
    </source>
</evidence>
<dbReference type="CDD" id="cd14688">
    <property type="entry name" value="bZIP_YAP"/>
    <property type="match status" value="1"/>
</dbReference>
<name>A0AAN6LYQ5_9PLEO</name>
<dbReference type="EMBL" id="WVTA01000008">
    <property type="protein sequence ID" value="KAK3207774.1"/>
    <property type="molecule type" value="Genomic_DNA"/>
</dbReference>
<protein>
    <recommendedName>
        <fullName evidence="5">BZIP domain-containing protein</fullName>
    </recommendedName>
</protein>
<proteinExistence type="predicted"/>
<dbReference type="AlphaFoldDB" id="A0AAN6LYQ5"/>
<dbReference type="PANTHER" id="PTHR42070">
    <property type="entry name" value="FILAMENT ASSOCIATED PROTEIN, PUTATIVE (AFU_ORTHOLOGUE AFUA_8G06630)-RELATED"/>
    <property type="match status" value="1"/>
</dbReference>
<evidence type="ECO:0008006" key="5">
    <source>
        <dbReference type="Google" id="ProtNLM"/>
    </source>
</evidence>
<comment type="caution">
    <text evidence="3">The sequence shown here is derived from an EMBL/GenBank/DDBJ whole genome shotgun (WGS) entry which is preliminary data.</text>
</comment>
<dbReference type="Proteomes" id="UP001280581">
    <property type="component" value="Unassembled WGS sequence"/>
</dbReference>